<dbReference type="EMBL" id="ML975363">
    <property type="protein sequence ID" value="KAF1831449.1"/>
    <property type="molecule type" value="Genomic_DNA"/>
</dbReference>
<dbReference type="Proteomes" id="UP000800040">
    <property type="component" value="Unassembled WGS sequence"/>
</dbReference>
<gene>
    <name evidence="3" type="ORF">BDW02DRAFT_632796</name>
</gene>
<evidence type="ECO:0000256" key="1">
    <source>
        <dbReference type="SAM" id="MobiDB-lite"/>
    </source>
</evidence>
<name>A0A6A5K326_9PLEO</name>
<evidence type="ECO:0000313" key="3">
    <source>
        <dbReference type="EMBL" id="KAF1831449.1"/>
    </source>
</evidence>
<proteinExistence type="predicted"/>
<feature type="signal peptide" evidence="2">
    <location>
        <begin position="1"/>
        <end position="22"/>
    </location>
</feature>
<evidence type="ECO:0000313" key="4">
    <source>
        <dbReference type="Proteomes" id="UP000800040"/>
    </source>
</evidence>
<keyword evidence="4" id="KW-1185">Reference proteome</keyword>
<feature type="region of interest" description="Disordered" evidence="1">
    <location>
        <begin position="219"/>
        <end position="240"/>
    </location>
</feature>
<keyword evidence="2" id="KW-0732">Signal</keyword>
<evidence type="ECO:0008006" key="5">
    <source>
        <dbReference type="Google" id="ProtNLM"/>
    </source>
</evidence>
<evidence type="ECO:0000256" key="2">
    <source>
        <dbReference type="SAM" id="SignalP"/>
    </source>
</evidence>
<organism evidence="3 4">
    <name type="scientific">Decorospora gaudefroyi</name>
    <dbReference type="NCBI Taxonomy" id="184978"/>
    <lineage>
        <taxon>Eukaryota</taxon>
        <taxon>Fungi</taxon>
        <taxon>Dikarya</taxon>
        <taxon>Ascomycota</taxon>
        <taxon>Pezizomycotina</taxon>
        <taxon>Dothideomycetes</taxon>
        <taxon>Pleosporomycetidae</taxon>
        <taxon>Pleosporales</taxon>
        <taxon>Pleosporineae</taxon>
        <taxon>Pleosporaceae</taxon>
        <taxon>Decorospora</taxon>
    </lineage>
</organism>
<feature type="chain" id="PRO_5025503890" description="Cyanovirin-N domain-containing protein" evidence="2">
    <location>
        <begin position="23"/>
        <end position="500"/>
    </location>
</feature>
<protein>
    <recommendedName>
        <fullName evidence="5">Cyanovirin-N domain-containing protein</fullName>
    </recommendedName>
</protein>
<feature type="compositionally biased region" description="Acidic residues" evidence="1">
    <location>
        <begin position="226"/>
        <end position="240"/>
    </location>
</feature>
<dbReference type="OrthoDB" id="3691081at2759"/>
<accession>A0A6A5K326</accession>
<reference evidence="3" key="1">
    <citation type="submission" date="2020-01" db="EMBL/GenBank/DDBJ databases">
        <authorList>
            <consortium name="DOE Joint Genome Institute"/>
            <person name="Haridas S."/>
            <person name="Albert R."/>
            <person name="Binder M."/>
            <person name="Bloem J."/>
            <person name="Labutti K."/>
            <person name="Salamov A."/>
            <person name="Andreopoulos B."/>
            <person name="Baker S.E."/>
            <person name="Barry K."/>
            <person name="Bills G."/>
            <person name="Bluhm B.H."/>
            <person name="Cannon C."/>
            <person name="Castanera R."/>
            <person name="Culley D.E."/>
            <person name="Daum C."/>
            <person name="Ezra D."/>
            <person name="Gonzalez J.B."/>
            <person name="Henrissat B."/>
            <person name="Kuo A."/>
            <person name="Liang C."/>
            <person name="Lipzen A."/>
            <person name="Lutzoni F."/>
            <person name="Magnuson J."/>
            <person name="Mondo S."/>
            <person name="Nolan M."/>
            <person name="Ohm R."/>
            <person name="Pangilinan J."/>
            <person name="Park H.-J."/>
            <person name="Ramirez L."/>
            <person name="Alfaro M."/>
            <person name="Sun H."/>
            <person name="Tritt A."/>
            <person name="Yoshinaga Y."/>
            <person name="Zwiers L.-H."/>
            <person name="Turgeon B.G."/>
            <person name="Goodwin S.B."/>
            <person name="Spatafora J.W."/>
            <person name="Crous P.W."/>
            <person name="Grigoriev I.V."/>
        </authorList>
    </citation>
    <scope>NUCLEOTIDE SEQUENCE</scope>
    <source>
        <strain evidence="3">P77</strain>
    </source>
</reference>
<dbReference type="AlphaFoldDB" id="A0A6A5K326"/>
<sequence length="500" mass="55077">MARSVFLILIALLGLFSILGHAKKEKLRLYAFTSDDCNGPPLGGNIDIKLGKCHNLLGGAQSIKPFAKKHSKWIEGINDGDHCAVTTYSQYGCLPSQETSDEDIPQVISQCVSSSGADQILSVKFDCGGRHMEEPETTNYTTILTHTVYHSAWHSSANAFSPSASTRTYVETKVIAGTRPDPDVLSTVTVTAVPPAMAPTVPVVVEITTITLSSPLKHQMLHADSEPESNSELDDTDSDNDEVYDLKLRNKRKWKGPRKGVWMMHPWSMGLICYECYTKSSKNIEDFECRSGPKNPTDCGPQPDLTEQVTVTQYPVTTVTAGQQMVHLEKRKSWHRRVSFPHPWFLDRIVCADGEWEKRGKPKSEIRIQHPKANMKKCDKDPEHQNIEPKLATVTFQGPTHTITVDPPVTMSTVTLPTPVFSTVTVEPSPPMSYTTLTVPLITTVFDQPPVAESTVVITTVLGQPPVSESPVVITTVFLSQPPAAAPISIVTSTLRHRDL</sequence>